<gene>
    <name evidence="2" type="ORF">E2C01_015846</name>
</gene>
<dbReference type="EMBL" id="VSRR010001130">
    <property type="protein sequence ID" value="MPC22820.1"/>
    <property type="molecule type" value="Genomic_DNA"/>
</dbReference>
<evidence type="ECO:0000313" key="3">
    <source>
        <dbReference type="Proteomes" id="UP000324222"/>
    </source>
</evidence>
<accession>A0A5B7DMX7</accession>
<feature type="compositionally biased region" description="Basic and acidic residues" evidence="1">
    <location>
        <begin position="22"/>
        <end position="32"/>
    </location>
</feature>
<evidence type="ECO:0000256" key="1">
    <source>
        <dbReference type="SAM" id="MobiDB-lite"/>
    </source>
</evidence>
<keyword evidence="3" id="KW-1185">Reference proteome</keyword>
<protein>
    <submittedName>
        <fullName evidence="2">Uncharacterized protein</fullName>
    </submittedName>
</protein>
<dbReference type="AlphaFoldDB" id="A0A5B7DMX7"/>
<proteinExistence type="predicted"/>
<sequence>MKGYGERAGEILSFSCHARPEVNPHTWQERHGGTSNDEGALKDKQHTLSPGQCEYHAPKHWECWAPTPAAAPLGPRNTMGTCSWNVRYYVRNFWVKGGNLYGTSYLKAYPLGNRCPE</sequence>
<feature type="region of interest" description="Disordered" evidence="1">
    <location>
        <begin position="22"/>
        <end position="45"/>
    </location>
</feature>
<evidence type="ECO:0000313" key="2">
    <source>
        <dbReference type="EMBL" id="MPC22820.1"/>
    </source>
</evidence>
<organism evidence="2 3">
    <name type="scientific">Portunus trituberculatus</name>
    <name type="common">Swimming crab</name>
    <name type="synonym">Neptunus trituberculatus</name>
    <dbReference type="NCBI Taxonomy" id="210409"/>
    <lineage>
        <taxon>Eukaryota</taxon>
        <taxon>Metazoa</taxon>
        <taxon>Ecdysozoa</taxon>
        <taxon>Arthropoda</taxon>
        <taxon>Crustacea</taxon>
        <taxon>Multicrustacea</taxon>
        <taxon>Malacostraca</taxon>
        <taxon>Eumalacostraca</taxon>
        <taxon>Eucarida</taxon>
        <taxon>Decapoda</taxon>
        <taxon>Pleocyemata</taxon>
        <taxon>Brachyura</taxon>
        <taxon>Eubrachyura</taxon>
        <taxon>Portunoidea</taxon>
        <taxon>Portunidae</taxon>
        <taxon>Portuninae</taxon>
        <taxon>Portunus</taxon>
    </lineage>
</organism>
<comment type="caution">
    <text evidence="2">The sequence shown here is derived from an EMBL/GenBank/DDBJ whole genome shotgun (WGS) entry which is preliminary data.</text>
</comment>
<reference evidence="2 3" key="1">
    <citation type="submission" date="2019-05" db="EMBL/GenBank/DDBJ databases">
        <title>Another draft genome of Portunus trituberculatus and its Hox gene families provides insights of decapod evolution.</title>
        <authorList>
            <person name="Jeong J.-H."/>
            <person name="Song I."/>
            <person name="Kim S."/>
            <person name="Choi T."/>
            <person name="Kim D."/>
            <person name="Ryu S."/>
            <person name="Kim W."/>
        </authorList>
    </citation>
    <scope>NUCLEOTIDE SEQUENCE [LARGE SCALE GENOMIC DNA]</scope>
    <source>
        <tissue evidence="2">Muscle</tissue>
    </source>
</reference>
<dbReference type="Proteomes" id="UP000324222">
    <property type="component" value="Unassembled WGS sequence"/>
</dbReference>
<name>A0A5B7DMX7_PORTR</name>